<gene>
    <name evidence="3" type="ORF">BAE44_0018281</name>
</gene>
<keyword evidence="1" id="KW-0479">Metal-binding</keyword>
<dbReference type="InterPro" id="IPR044299">
    <property type="entry name" value="GIS3/ZFP5/ZFP6"/>
</dbReference>
<evidence type="ECO:0000313" key="4">
    <source>
        <dbReference type="Proteomes" id="UP000095767"/>
    </source>
</evidence>
<evidence type="ECO:0000259" key="2">
    <source>
        <dbReference type="PROSITE" id="PS50157"/>
    </source>
</evidence>
<evidence type="ECO:0000313" key="3">
    <source>
        <dbReference type="EMBL" id="OEL20699.1"/>
    </source>
</evidence>
<dbReference type="SUPFAM" id="SSF57667">
    <property type="entry name" value="beta-beta-alpha zinc fingers"/>
    <property type="match status" value="1"/>
</dbReference>
<dbReference type="PANTHER" id="PTHR46353">
    <property type="entry name" value="ZINC FINGER PROTEIN 5"/>
    <property type="match status" value="1"/>
</dbReference>
<dbReference type="InterPro" id="IPR013087">
    <property type="entry name" value="Znf_C2H2_type"/>
</dbReference>
<reference evidence="3 4" key="1">
    <citation type="submission" date="2016-09" db="EMBL/GenBank/DDBJ databases">
        <title>The draft genome of Dichanthelium oligosanthes: A C3 panicoid grass species.</title>
        <authorList>
            <person name="Studer A.J."/>
            <person name="Schnable J.C."/>
            <person name="Brutnell T.P."/>
        </authorList>
    </citation>
    <scope>NUCLEOTIDE SEQUENCE [LARGE SCALE GENOMIC DNA]</scope>
    <source>
        <strain evidence="4">cv. Kellogg 1175</strain>
        <tissue evidence="3">Leaf</tissue>
    </source>
</reference>
<dbReference type="InterPro" id="IPR036236">
    <property type="entry name" value="Znf_C2H2_sf"/>
</dbReference>
<dbReference type="GO" id="GO:0000976">
    <property type="term" value="F:transcription cis-regulatory region binding"/>
    <property type="evidence" value="ECO:0007669"/>
    <property type="project" value="TreeGrafter"/>
</dbReference>
<dbReference type="STRING" id="888268.A0A1E5V6B5"/>
<organism evidence="3 4">
    <name type="scientific">Dichanthelium oligosanthes</name>
    <dbReference type="NCBI Taxonomy" id="888268"/>
    <lineage>
        <taxon>Eukaryota</taxon>
        <taxon>Viridiplantae</taxon>
        <taxon>Streptophyta</taxon>
        <taxon>Embryophyta</taxon>
        <taxon>Tracheophyta</taxon>
        <taxon>Spermatophyta</taxon>
        <taxon>Magnoliopsida</taxon>
        <taxon>Liliopsida</taxon>
        <taxon>Poales</taxon>
        <taxon>Poaceae</taxon>
        <taxon>PACMAD clade</taxon>
        <taxon>Panicoideae</taxon>
        <taxon>Panicodae</taxon>
        <taxon>Paniceae</taxon>
        <taxon>Dichantheliinae</taxon>
        <taxon>Dichanthelium</taxon>
    </lineage>
</organism>
<dbReference type="GO" id="GO:0009736">
    <property type="term" value="P:cytokinin-activated signaling pathway"/>
    <property type="evidence" value="ECO:0007669"/>
    <property type="project" value="TreeGrafter"/>
</dbReference>
<keyword evidence="1" id="KW-0863">Zinc-finger</keyword>
<evidence type="ECO:0000256" key="1">
    <source>
        <dbReference type="PROSITE-ProRule" id="PRU00042"/>
    </source>
</evidence>
<dbReference type="GO" id="GO:0009740">
    <property type="term" value="P:gibberellic acid mediated signaling pathway"/>
    <property type="evidence" value="ECO:0007669"/>
    <property type="project" value="TreeGrafter"/>
</dbReference>
<feature type="domain" description="C2H2-type" evidence="2">
    <location>
        <begin position="56"/>
        <end position="83"/>
    </location>
</feature>
<dbReference type="EMBL" id="LWDX02049847">
    <property type="protein sequence ID" value="OEL20699.1"/>
    <property type="molecule type" value="Genomic_DNA"/>
</dbReference>
<keyword evidence="1" id="KW-0862">Zinc</keyword>
<dbReference type="GO" id="GO:0003700">
    <property type="term" value="F:DNA-binding transcription factor activity"/>
    <property type="evidence" value="ECO:0007669"/>
    <property type="project" value="TreeGrafter"/>
</dbReference>
<dbReference type="GO" id="GO:0008270">
    <property type="term" value="F:zinc ion binding"/>
    <property type="evidence" value="ECO:0007669"/>
    <property type="project" value="UniProtKB-KW"/>
</dbReference>
<name>A0A1E5V6B5_9POAL</name>
<accession>A0A1E5V6B5</accession>
<comment type="caution">
    <text evidence="3">The sequence shown here is derived from an EMBL/GenBank/DDBJ whole genome shotgun (WGS) entry which is preliminary data.</text>
</comment>
<proteinExistence type="predicted"/>
<dbReference type="OrthoDB" id="772256at2759"/>
<dbReference type="PANTHER" id="PTHR46353:SF7">
    <property type="entry name" value="OS01G0512700 PROTEIN"/>
    <property type="match status" value="1"/>
</dbReference>
<dbReference type="GO" id="GO:0010090">
    <property type="term" value="P:trichome morphogenesis"/>
    <property type="evidence" value="ECO:0007669"/>
    <property type="project" value="InterPro"/>
</dbReference>
<dbReference type="Proteomes" id="UP000095767">
    <property type="component" value="Unassembled WGS sequence"/>
</dbReference>
<dbReference type="Gene3D" id="3.30.160.60">
    <property type="entry name" value="Classic Zinc Finger"/>
    <property type="match status" value="1"/>
</dbReference>
<protein>
    <recommendedName>
        <fullName evidence="2">C2H2-type domain-containing protein</fullName>
    </recommendedName>
</protein>
<dbReference type="AlphaFoldDB" id="A0A1E5V6B5"/>
<keyword evidence="4" id="KW-1185">Reference proteome</keyword>
<dbReference type="PROSITE" id="PS50157">
    <property type="entry name" value="ZINC_FINGER_C2H2_2"/>
    <property type="match status" value="1"/>
</dbReference>
<sequence length="205" mass="21759">MADIQCNHQPTKLTPSASLPLRIFGYDVASRDAADVAVQASPRDDDRPVADSRSRFQCQYCCREFANSQALGGHQNAHRKERQQLKRARQLAARVVVDSAPAAGMAFCAARFAPPPPGHVMAVGAVPSWVYLAHQPTLGLPFHAVAPGVCHPEPLTLRGGTGSSSSAPSYELCAPADDDAEEASAMGLNLHLSLAPASSSYRDSE</sequence>
<dbReference type="GO" id="GO:0005634">
    <property type="term" value="C:nucleus"/>
    <property type="evidence" value="ECO:0007669"/>
    <property type="project" value="TreeGrafter"/>
</dbReference>
<dbReference type="PROSITE" id="PS00028">
    <property type="entry name" value="ZINC_FINGER_C2H2_1"/>
    <property type="match status" value="1"/>
</dbReference>